<dbReference type="AlphaFoldDB" id="A0A9X1LDE4"/>
<dbReference type="RefSeq" id="WP_226613670.1">
    <property type="nucleotide sequence ID" value="NZ_JAJAQI010000061.1"/>
</dbReference>
<dbReference type="Proteomes" id="UP001139311">
    <property type="component" value="Unassembled WGS sequence"/>
</dbReference>
<reference evidence="2" key="1">
    <citation type="submission" date="2021-10" db="EMBL/GenBank/DDBJ databases">
        <title>Roseicella aerolatum sp. nov., isolated from aerosols of e-waste dismantling site.</title>
        <authorList>
            <person name="Qin T."/>
        </authorList>
    </citation>
    <scope>NUCLEOTIDE SEQUENCE</scope>
    <source>
        <strain evidence="2">GB24</strain>
    </source>
</reference>
<dbReference type="EMBL" id="JAJAQI010000061">
    <property type="protein sequence ID" value="MCB4825023.1"/>
    <property type="molecule type" value="Genomic_DNA"/>
</dbReference>
<keyword evidence="3" id="KW-1185">Reference proteome</keyword>
<comment type="caution">
    <text evidence="2">The sequence shown here is derived from an EMBL/GenBank/DDBJ whole genome shotgun (WGS) entry which is preliminary data.</text>
</comment>
<dbReference type="InterPro" id="IPR021327">
    <property type="entry name" value="DUF2934"/>
</dbReference>
<evidence type="ECO:0000313" key="3">
    <source>
        <dbReference type="Proteomes" id="UP001139311"/>
    </source>
</evidence>
<accession>A0A9X1LDE4</accession>
<sequence length="187" mass="20796">MTRIVTGLFDGHRAVDLVVEHLVQEFAVPRERIQVHAADAASGEEARSPQDDDQEASLFDLGLPDDIARACGEGMRRGRILVAAWVDDRAAEHATSAYLEYGAENVEACMADMPAASGRDPDRRVRTLAYFLWEREGRPEGRDQEFWYRARQAVEADGDELAARAPREFAGETGAAPMPERDEGPRR</sequence>
<organism evidence="2 3">
    <name type="scientific">Roseicella aerolata</name>
    <dbReference type="NCBI Taxonomy" id="2883479"/>
    <lineage>
        <taxon>Bacteria</taxon>
        <taxon>Pseudomonadati</taxon>
        <taxon>Pseudomonadota</taxon>
        <taxon>Alphaproteobacteria</taxon>
        <taxon>Acetobacterales</taxon>
        <taxon>Roseomonadaceae</taxon>
        <taxon>Roseicella</taxon>
    </lineage>
</organism>
<gene>
    <name evidence="2" type="ORF">LHA35_25180</name>
</gene>
<evidence type="ECO:0000313" key="2">
    <source>
        <dbReference type="EMBL" id="MCB4825023.1"/>
    </source>
</evidence>
<dbReference type="Pfam" id="PF11154">
    <property type="entry name" value="DUF2934"/>
    <property type="match status" value="1"/>
</dbReference>
<feature type="region of interest" description="Disordered" evidence="1">
    <location>
        <begin position="160"/>
        <end position="187"/>
    </location>
</feature>
<proteinExistence type="predicted"/>
<name>A0A9X1LDE4_9PROT</name>
<feature type="compositionally biased region" description="Basic and acidic residues" evidence="1">
    <location>
        <begin position="161"/>
        <end position="170"/>
    </location>
</feature>
<protein>
    <submittedName>
        <fullName evidence="2">DUF2934 domain-containing protein</fullName>
    </submittedName>
</protein>
<evidence type="ECO:0000256" key="1">
    <source>
        <dbReference type="SAM" id="MobiDB-lite"/>
    </source>
</evidence>